<feature type="region of interest" description="Disordered" evidence="1">
    <location>
        <begin position="1"/>
        <end position="33"/>
    </location>
</feature>
<dbReference type="Proteomes" id="UP000008555">
    <property type="component" value="Chromosome"/>
</dbReference>
<dbReference type="AlphaFoldDB" id="B5XHQ5"/>
<evidence type="ECO:0000313" key="2">
    <source>
        <dbReference type="EMBL" id="ACI23085.1"/>
    </source>
</evidence>
<dbReference type="HOGENOM" id="CLU_3381431_0_0_6"/>
<protein>
    <submittedName>
        <fullName evidence="2">Uncharacterized protein</fullName>
    </submittedName>
</protein>
<evidence type="ECO:0000313" key="3">
    <source>
        <dbReference type="Proteomes" id="UP000008555"/>
    </source>
</evidence>
<accession>B5XHQ5</accession>
<evidence type="ECO:0000256" key="1">
    <source>
        <dbReference type="SAM" id="MobiDB-lite"/>
    </source>
</evidence>
<reference evidence="2 3" key="1">
    <citation type="journal article" date="2009" name="Infect. Immun.">
        <title>Comparative genomics reveal extensive transposon-mediated genomic plasticity and diversity among potential effector proteins within the genus Coxiella.</title>
        <authorList>
            <person name="Beare P.A."/>
            <person name="Unsworth N."/>
            <person name="Andoh M."/>
            <person name="Voth D.E."/>
            <person name="Omsland A."/>
            <person name="Gilk S.D."/>
            <person name="Williams K.P."/>
            <person name="Sobral B.W."/>
            <person name="Kupko J.J.III."/>
            <person name="Porcella S.F."/>
            <person name="Samuel J.E."/>
            <person name="Heinzen R.A."/>
        </authorList>
    </citation>
    <scope>NUCLEOTIDE SEQUENCE [LARGE SCALE GENOMIC DNA]</scope>
    <source>
        <strain evidence="2 3">Dugway 5J108-111</strain>
    </source>
</reference>
<sequence length="33" mass="3562">MISNTLGNNQAQLSQNKQIAIGKKNHLKTDGPV</sequence>
<name>B5XHQ5_COXBN</name>
<organism evidence="2 3">
    <name type="scientific">Coxiella burnetii (strain Dugway 5J108-111)</name>
    <dbReference type="NCBI Taxonomy" id="434922"/>
    <lineage>
        <taxon>Bacteria</taxon>
        <taxon>Pseudomonadati</taxon>
        <taxon>Pseudomonadota</taxon>
        <taxon>Gammaproteobacteria</taxon>
        <taxon>Legionellales</taxon>
        <taxon>Coxiellaceae</taxon>
        <taxon>Coxiella</taxon>
    </lineage>
</organism>
<proteinExistence type="predicted"/>
<dbReference type="EMBL" id="CP000733">
    <property type="protein sequence ID" value="ACI23085.1"/>
    <property type="molecule type" value="Genomic_DNA"/>
</dbReference>
<feature type="compositionally biased region" description="Polar residues" evidence="1">
    <location>
        <begin position="1"/>
        <end position="18"/>
    </location>
</feature>
<gene>
    <name evidence="2" type="ORF">CBUD_0311a</name>
</gene>
<dbReference type="KEGG" id="cbd:CBUD_0311a"/>
<dbReference type="RefSeq" id="WP_010958374.1">
    <property type="nucleotide sequence ID" value="NC_009727.1"/>
</dbReference>